<reference evidence="8" key="1">
    <citation type="submission" date="2022-07" db="EMBL/GenBank/DDBJ databases">
        <title>Genome Sequence of Physisporinus lineatus.</title>
        <authorList>
            <person name="Buettner E."/>
        </authorList>
    </citation>
    <scope>NUCLEOTIDE SEQUENCE</scope>
    <source>
        <strain evidence="8">VT162</strain>
    </source>
</reference>
<dbReference type="EMBL" id="JANAWD010000363">
    <property type="protein sequence ID" value="KAJ3480652.1"/>
    <property type="molecule type" value="Genomic_DNA"/>
</dbReference>
<dbReference type="InterPro" id="IPR036638">
    <property type="entry name" value="HLH_DNA-bd_sf"/>
</dbReference>
<keyword evidence="5" id="KW-0539">Nucleus</keyword>
<evidence type="ECO:0000256" key="3">
    <source>
        <dbReference type="ARBA" id="ARBA00023125"/>
    </source>
</evidence>
<evidence type="ECO:0000313" key="9">
    <source>
        <dbReference type="Proteomes" id="UP001212997"/>
    </source>
</evidence>
<keyword evidence="2" id="KW-0805">Transcription regulation</keyword>
<evidence type="ECO:0000256" key="6">
    <source>
        <dbReference type="SAM" id="MobiDB-lite"/>
    </source>
</evidence>
<evidence type="ECO:0000313" key="8">
    <source>
        <dbReference type="EMBL" id="KAJ3480652.1"/>
    </source>
</evidence>
<dbReference type="PANTHER" id="PTHR15741">
    <property type="entry name" value="BASIC HELIX-LOOP-HELIX ZIP TRANSCRIPTION FACTOR"/>
    <property type="match status" value="1"/>
</dbReference>
<feature type="region of interest" description="Disordered" evidence="6">
    <location>
        <begin position="192"/>
        <end position="215"/>
    </location>
</feature>
<evidence type="ECO:0000256" key="5">
    <source>
        <dbReference type="ARBA" id="ARBA00023242"/>
    </source>
</evidence>
<keyword evidence="9" id="KW-1185">Reference proteome</keyword>
<dbReference type="GO" id="GO:0000981">
    <property type="term" value="F:DNA-binding transcription factor activity, RNA polymerase II-specific"/>
    <property type="evidence" value="ECO:0007669"/>
    <property type="project" value="TreeGrafter"/>
</dbReference>
<organism evidence="8 9">
    <name type="scientific">Meripilus lineatus</name>
    <dbReference type="NCBI Taxonomy" id="2056292"/>
    <lineage>
        <taxon>Eukaryota</taxon>
        <taxon>Fungi</taxon>
        <taxon>Dikarya</taxon>
        <taxon>Basidiomycota</taxon>
        <taxon>Agaricomycotina</taxon>
        <taxon>Agaricomycetes</taxon>
        <taxon>Polyporales</taxon>
        <taxon>Meripilaceae</taxon>
        <taxon>Meripilus</taxon>
    </lineage>
</organism>
<dbReference type="Gene3D" id="4.10.280.10">
    <property type="entry name" value="Helix-loop-helix DNA-binding domain"/>
    <property type="match status" value="1"/>
</dbReference>
<proteinExistence type="predicted"/>
<feature type="domain" description="BHLH" evidence="7">
    <location>
        <begin position="42"/>
        <end position="139"/>
    </location>
</feature>
<evidence type="ECO:0000256" key="2">
    <source>
        <dbReference type="ARBA" id="ARBA00023015"/>
    </source>
</evidence>
<dbReference type="GO" id="GO:0005634">
    <property type="term" value="C:nucleus"/>
    <property type="evidence" value="ECO:0007669"/>
    <property type="project" value="UniProtKB-SubCell"/>
</dbReference>
<evidence type="ECO:0000256" key="1">
    <source>
        <dbReference type="ARBA" id="ARBA00004123"/>
    </source>
</evidence>
<comment type="caution">
    <text evidence="8">The sequence shown here is derived from an EMBL/GenBank/DDBJ whole genome shotgun (WGS) entry which is preliminary data.</text>
</comment>
<feature type="region of interest" description="Disordered" evidence="6">
    <location>
        <begin position="31"/>
        <end position="55"/>
    </location>
</feature>
<name>A0AAD5UXT0_9APHY</name>
<evidence type="ECO:0000256" key="4">
    <source>
        <dbReference type="ARBA" id="ARBA00023163"/>
    </source>
</evidence>
<protein>
    <recommendedName>
        <fullName evidence="7">BHLH domain-containing protein</fullName>
    </recommendedName>
</protein>
<evidence type="ECO:0000259" key="7">
    <source>
        <dbReference type="PROSITE" id="PS50888"/>
    </source>
</evidence>
<feature type="region of interest" description="Disordered" evidence="6">
    <location>
        <begin position="87"/>
        <end position="123"/>
    </location>
</feature>
<dbReference type="Proteomes" id="UP001212997">
    <property type="component" value="Unassembled WGS sequence"/>
</dbReference>
<dbReference type="SUPFAM" id="SSF47459">
    <property type="entry name" value="HLH, helix-loop-helix DNA-binding domain"/>
    <property type="match status" value="1"/>
</dbReference>
<dbReference type="InterPro" id="IPR052207">
    <property type="entry name" value="Max-like/E-box_TFs"/>
</dbReference>
<dbReference type="InterPro" id="IPR011598">
    <property type="entry name" value="bHLH_dom"/>
</dbReference>
<gene>
    <name evidence="8" type="ORF">NLI96_g8202</name>
</gene>
<dbReference type="Pfam" id="PF00010">
    <property type="entry name" value="HLH"/>
    <property type="match status" value="1"/>
</dbReference>
<feature type="compositionally biased region" description="Basic and acidic residues" evidence="6">
    <location>
        <begin position="107"/>
        <end position="122"/>
    </location>
</feature>
<feature type="compositionally biased region" description="Polar residues" evidence="6">
    <location>
        <begin position="38"/>
        <end position="49"/>
    </location>
</feature>
<dbReference type="PROSITE" id="PS50888">
    <property type="entry name" value="BHLH"/>
    <property type="match status" value="1"/>
</dbReference>
<dbReference type="GO" id="GO:0046983">
    <property type="term" value="F:protein dimerization activity"/>
    <property type="evidence" value="ECO:0007669"/>
    <property type="project" value="InterPro"/>
</dbReference>
<accession>A0AAD5UXT0</accession>
<keyword evidence="3" id="KW-0238">DNA-binding</keyword>
<feature type="compositionally biased region" description="Acidic residues" evidence="6">
    <location>
        <begin position="201"/>
        <end position="215"/>
    </location>
</feature>
<sequence>MLSRRSTITPSSPIVFVLYIGDADVPSIAPPPARQALLSPSQKRANHIQSEQKRRANIRRGYEALCEAVPALREAIRLEEAGLGADEKSSLSQVGKTVSKKKKKGKAGSDDGEKPIDGRAGPRSENVVLSKTIAYIQALMEERTNLTQRLTYARSALSHSSLNNHSQILQVSPANLDDKGVPLWEREWSGGTGWAEISGCDADDAEGEGDEEDGE</sequence>
<comment type="subcellular location">
    <subcellularLocation>
        <location evidence="1">Nucleus</location>
    </subcellularLocation>
</comment>
<dbReference type="GO" id="GO:0000978">
    <property type="term" value="F:RNA polymerase II cis-regulatory region sequence-specific DNA binding"/>
    <property type="evidence" value="ECO:0007669"/>
    <property type="project" value="TreeGrafter"/>
</dbReference>
<dbReference type="PANTHER" id="PTHR15741:SF27">
    <property type="entry name" value="TRANSCRIPTION FACTOR AP-4"/>
    <property type="match status" value="1"/>
</dbReference>
<keyword evidence="4" id="KW-0804">Transcription</keyword>
<dbReference type="AlphaFoldDB" id="A0AAD5UXT0"/>